<evidence type="ECO:0000256" key="2">
    <source>
        <dbReference type="SAM" id="MobiDB-lite"/>
    </source>
</evidence>
<reference evidence="5" key="1">
    <citation type="journal article" date="2022" name="bioRxiv">
        <title>Sequencing and chromosome-scale assembly of the giantPleurodeles waltlgenome.</title>
        <authorList>
            <person name="Brown T."/>
            <person name="Elewa A."/>
            <person name="Iarovenko S."/>
            <person name="Subramanian E."/>
            <person name="Araus A.J."/>
            <person name="Petzold A."/>
            <person name="Susuki M."/>
            <person name="Suzuki K.-i.T."/>
            <person name="Hayashi T."/>
            <person name="Toyoda A."/>
            <person name="Oliveira C."/>
            <person name="Osipova E."/>
            <person name="Leigh N.D."/>
            <person name="Simon A."/>
            <person name="Yun M.H."/>
        </authorList>
    </citation>
    <scope>NUCLEOTIDE SEQUENCE</scope>
    <source>
        <strain evidence="5">20211129_DDA</strain>
        <tissue evidence="5">Liver</tissue>
    </source>
</reference>
<dbReference type="SMART" id="SM00449">
    <property type="entry name" value="SPRY"/>
    <property type="match status" value="1"/>
</dbReference>
<evidence type="ECO:0000313" key="6">
    <source>
        <dbReference type="Proteomes" id="UP001066276"/>
    </source>
</evidence>
<comment type="caution">
    <text evidence="5">The sequence shown here is derived from an EMBL/GenBank/DDBJ whole genome shotgun (WGS) entry which is preliminary data.</text>
</comment>
<protein>
    <submittedName>
        <fullName evidence="5">Uncharacterized protein</fullName>
    </submittedName>
</protein>
<dbReference type="PANTHER" id="PTHR24103">
    <property type="entry name" value="E3 UBIQUITIN-PROTEIN LIGASE TRIM"/>
    <property type="match status" value="1"/>
</dbReference>
<evidence type="ECO:0000256" key="1">
    <source>
        <dbReference type="ARBA" id="ARBA00023054"/>
    </source>
</evidence>
<dbReference type="Proteomes" id="UP001066276">
    <property type="component" value="Chromosome 12"/>
</dbReference>
<dbReference type="InterPro" id="IPR001909">
    <property type="entry name" value="KRAB"/>
</dbReference>
<dbReference type="Gene3D" id="2.60.120.920">
    <property type="match status" value="1"/>
</dbReference>
<dbReference type="AlphaFoldDB" id="A0AAV7KR19"/>
<dbReference type="EMBL" id="JANPWB010000016">
    <property type="protein sequence ID" value="KAJ1081597.1"/>
    <property type="molecule type" value="Genomic_DNA"/>
</dbReference>
<dbReference type="SUPFAM" id="SSF49899">
    <property type="entry name" value="Concanavalin A-like lectins/glucanases"/>
    <property type="match status" value="1"/>
</dbReference>
<dbReference type="SUPFAM" id="SSF109640">
    <property type="entry name" value="KRAB domain (Kruppel-associated box)"/>
    <property type="match status" value="1"/>
</dbReference>
<dbReference type="CDD" id="cd07765">
    <property type="entry name" value="KRAB_A-box"/>
    <property type="match status" value="1"/>
</dbReference>
<dbReference type="InterPro" id="IPR013320">
    <property type="entry name" value="ConA-like_dom_sf"/>
</dbReference>
<dbReference type="GO" id="GO:0006355">
    <property type="term" value="P:regulation of DNA-templated transcription"/>
    <property type="evidence" value="ECO:0007669"/>
    <property type="project" value="InterPro"/>
</dbReference>
<name>A0AAV7KR19_PLEWA</name>
<dbReference type="PRINTS" id="PR01407">
    <property type="entry name" value="BUTYPHLNCDUF"/>
</dbReference>
<dbReference type="PROSITE" id="PS50188">
    <property type="entry name" value="B302_SPRY"/>
    <property type="match status" value="1"/>
</dbReference>
<dbReference type="InterPro" id="IPR006574">
    <property type="entry name" value="PRY"/>
</dbReference>
<feature type="compositionally biased region" description="Basic residues" evidence="2">
    <location>
        <begin position="165"/>
        <end position="174"/>
    </location>
</feature>
<organism evidence="5 6">
    <name type="scientific">Pleurodeles waltl</name>
    <name type="common">Iberian ribbed newt</name>
    <dbReference type="NCBI Taxonomy" id="8319"/>
    <lineage>
        <taxon>Eukaryota</taxon>
        <taxon>Metazoa</taxon>
        <taxon>Chordata</taxon>
        <taxon>Craniata</taxon>
        <taxon>Vertebrata</taxon>
        <taxon>Euteleostomi</taxon>
        <taxon>Amphibia</taxon>
        <taxon>Batrachia</taxon>
        <taxon>Caudata</taxon>
        <taxon>Salamandroidea</taxon>
        <taxon>Salamandridae</taxon>
        <taxon>Pleurodelinae</taxon>
        <taxon>Pleurodeles</taxon>
    </lineage>
</organism>
<gene>
    <name evidence="5" type="ORF">NDU88_001776</name>
</gene>
<dbReference type="InterPro" id="IPR003877">
    <property type="entry name" value="SPRY_dom"/>
</dbReference>
<feature type="region of interest" description="Disordered" evidence="2">
    <location>
        <begin position="157"/>
        <end position="179"/>
    </location>
</feature>
<keyword evidence="6" id="KW-1185">Reference proteome</keyword>
<dbReference type="Pfam" id="PF00622">
    <property type="entry name" value="SPRY"/>
    <property type="match status" value="1"/>
</dbReference>
<feature type="domain" description="KRAB" evidence="4">
    <location>
        <begin position="21"/>
        <end position="92"/>
    </location>
</feature>
<dbReference type="InterPro" id="IPR043136">
    <property type="entry name" value="B30.2/SPRY_sf"/>
</dbReference>
<dbReference type="InterPro" id="IPR050143">
    <property type="entry name" value="TRIM/RBCC"/>
</dbReference>
<dbReference type="InterPro" id="IPR001870">
    <property type="entry name" value="B30.2/SPRY"/>
</dbReference>
<dbReference type="PROSITE" id="PS50805">
    <property type="entry name" value="KRAB"/>
    <property type="match status" value="1"/>
</dbReference>
<proteinExistence type="predicted"/>
<dbReference type="Gene3D" id="6.10.140.140">
    <property type="match status" value="1"/>
</dbReference>
<dbReference type="Pfam" id="PF13765">
    <property type="entry name" value="PRY"/>
    <property type="match status" value="1"/>
</dbReference>
<dbReference type="FunFam" id="2.60.120.920:FF:000004">
    <property type="entry name" value="Butyrophilin subfamily 1 member A1"/>
    <property type="match status" value="1"/>
</dbReference>
<dbReference type="SMART" id="SM00589">
    <property type="entry name" value="PRY"/>
    <property type="match status" value="1"/>
</dbReference>
<dbReference type="InterPro" id="IPR036051">
    <property type="entry name" value="KRAB_dom_sf"/>
</dbReference>
<accession>A0AAV7KR19</accession>
<dbReference type="CDD" id="cd12888">
    <property type="entry name" value="SPRY_PRY_TRIM7_like"/>
    <property type="match status" value="1"/>
</dbReference>
<dbReference type="SMART" id="SM00349">
    <property type="entry name" value="KRAB"/>
    <property type="match status" value="1"/>
</dbReference>
<evidence type="ECO:0000259" key="3">
    <source>
        <dbReference type="PROSITE" id="PS50188"/>
    </source>
</evidence>
<evidence type="ECO:0000259" key="4">
    <source>
        <dbReference type="PROSITE" id="PS50805"/>
    </source>
</evidence>
<feature type="domain" description="B30.2/SPRY" evidence="3">
    <location>
        <begin position="283"/>
        <end position="471"/>
    </location>
</feature>
<dbReference type="Pfam" id="PF01352">
    <property type="entry name" value="KRAB"/>
    <property type="match status" value="1"/>
</dbReference>
<dbReference type="InterPro" id="IPR003879">
    <property type="entry name" value="Butyrophylin_SPRY"/>
</dbReference>
<evidence type="ECO:0000313" key="5">
    <source>
        <dbReference type="EMBL" id="KAJ1081597.1"/>
    </source>
</evidence>
<keyword evidence="1" id="KW-0175">Coiled coil</keyword>
<sequence>MSGHRSLRETDGRRDAPQTPVTFQDVAACFSQDEWKLLHEWQKDLYRNVMKEIHKAVISLGPVIAASVFSLRAKENDNMYQVNQQDSARRYDTNQSLSDTLLDSDVLFKMTWEENQYSVNTEDRRENNDCLRTDALKMEQDLEANLMEHSYVKGGDCSTNAHTRNTTKKSKTSTRIKGAGDNYSINRQYSVRRGNICSSTVGLPPLNTELVAAFMDPISTNDKECSPGLSSGYSLITPPASFNIKEDGNTYSMDQQRSERRESFVSVTGEPGVTSVFAHNRKQEAETDFQEECELEPRNAMVVTLDPDTASRWLILSEDGRRMRYTERAQTLPDNPKRFTASACVLGREGFSSGRHYWEVQLLQKGGGWRFGAARESVHRKGWVTPSPQEGIWAVEGRCDGQYQALTSPRSPLSLCESPRKLGIYLDYEGGQLSILNADTMEHLYTFTGVCFSERVFPFFSIWGGADLRLV</sequence>